<comment type="caution">
    <text evidence="7">The sequence shown here is derived from an EMBL/GenBank/DDBJ whole genome shotgun (WGS) entry which is preliminary data.</text>
</comment>
<keyword evidence="4 6" id="KW-0472">Membrane</keyword>
<dbReference type="GO" id="GO:0005886">
    <property type="term" value="C:plasma membrane"/>
    <property type="evidence" value="ECO:0007669"/>
    <property type="project" value="TreeGrafter"/>
</dbReference>
<evidence type="ECO:0000256" key="2">
    <source>
        <dbReference type="ARBA" id="ARBA00022692"/>
    </source>
</evidence>
<comment type="subcellular location">
    <subcellularLocation>
        <location evidence="1">Membrane</location>
        <topology evidence="1">Multi-pass membrane protein</topology>
    </subcellularLocation>
</comment>
<sequence length="390" mass="42684">MEYASAVLPPSRAQAAATVLIGFSAPLYALPVYSREHPEARCAYCLLVLAVWTLMQVLPAPVACVFPPLVLAASHTIVDDDAISAYTSPYVLHVVAVMLLIRLGHSLSLFDRAAMIVIRLKGTRVCSLMFVFSGLSLVAALFLDNCVTTLLMAALIERATKALQDNAIQVHQRKALFHKARCGLSRYRRKTLADLLEQDTEHTDVNSCHCLELQQRDQQCSAATPPPKEPATDDNTASEARGQDCAKHLISPISIAKTTTRSSLASNAKVRGGTLRGKRVFDQCECLLNASFTTQFRVQDANVPPRRISIMERGRVVLPGISSPTPPLARGYGSTSANFSQRTTMMSSVAFDSDGLREVASWETKYVFICICVTAQQRVLFETHADEKTI</sequence>
<accession>A0A9J6EZW4</accession>
<dbReference type="PANTHER" id="PTHR10283">
    <property type="entry name" value="SOLUTE CARRIER FAMILY 13 MEMBER"/>
    <property type="match status" value="1"/>
</dbReference>
<dbReference type="Proteomes" id="UP000821866">
    <property type="component" value="Chromosome 1"/>
</dbReference>
<reference evidence="7" key="2">
    <citation type="submission" date="2021-09" db="EMBL/GenBank/DDBJ databases">
        <authorList>
            <person name="Jia N."/>
            <person name="Wang J."/>
            <person name="Shi W."/>
            <person name="Du L."/>
            <person name="Sun Y."/>
            <person name="Zhan W."/>
            <person name="Jiang J."/>
            <person name="Wang Q."/>
            <person name="Zhang B."/>
            <person name="Ji P."/>
            <person name="Sakyi L.B."/>
            <person name="Cui X."/>
            <person name="Yuan T."/>
            <person name="Jiang B."/>
            <person name="Yang W."/>
            <person name="Lam T.T.-Y."/>
            <person name="Chang Q."/>
            <person name="Ding S."/>
            <person name="Wang X."/>
            <person name="Zhu J."/>
            <person name="Ruan X."/>
            <person name="Zhao L."/>
            <person name="Wei J."/>
            <person name="Que T."/>
            <person name="Du C."/>
            <person name="Cheng J."/>
            <person name="Dai P."/>
            <person name="Han X."/>
            <person name="Huang E."/>
            <person name="Gao Y."/>
            <person name="Liu J."/>
            <person name="Shao H."/>
            <person name="Ye R."/>
            <person name="Li L."/>
            <person name="Wei W."/>
            <person name="Wang X."/>
            <person name="Wang C."/>
            <person name="Huo Q."/>
            <person name="Li W."/>
            <person name="Guo W."/>
            <person name="Chen H."/>
            <person name="Chen S."/>
            <person name="Zhou L."/>
            <person name="Zhou L."/>
            <person name="Ni X."/>
            <person name="Tian J."/>
            <person name="Zhou Y."/>
            <person name="Sheng Y."/>
            <person name="Liu T."/>
            <person name="Pan Y."/>
            <person name="Xia L."/>
            <person name="Li J."/>
            <person name="Zhao F."/>
            <person name="Cao W."/>
        </authorList>
    </citation>
    <scope>NUCLEOTIDE SEQUENCE</scope>
    <source>
        <strain evidence="7">Rmic-2018</strain>
        <tissue evidence="7">Larvae</tissue>
    </source>
</reference>
<evidence type="ECO:0000256" key="1">
    <source>
        <dbReference type="ARBA" id="ARBA00004141"/>
    </source>
</evidence>
<evidence type="ECO:0000256" key="6">
    <source>
        <dbReference type="SAM" id="Phobius"/>
    </source>
</evidence>
<protein>
    <submittedName>
        <fullName evidence="7">Uncharacterized protein</fullName>
    </submittedName>
</protein>
<organism evidence="7 8">
    <name type="scientific">Rhipicephalus microplus</name>
    <name type="common">Cattle tick</name>
    <name type="synonym">Boophilus microplus</name>
    <dbReference type="NCBI Taxonomy" id="6941"/>
    <lineage>
        <taxon>Eukaryota</taxon>
        <taxon>Metazoa</taxon>
        <taxon>Ecdysozoa</taxon>
        <taxon>Arthropoda</taxon>
        <taxon>Chelicerata</taxon>
        <taxon>Arachnida</taxon>
        <taxon>Acari</taxon>
        <taxon>Parasitiformes</taxon>
        <taxon>Ixodida</taxon>
        <taxon>Ixodoidea</taxon>
        <taxon>Ixodidae</taxon>
        <taxon>Rhipicephalinae</taxon>
        <taxon>Rhipicephalus</taxon>
        <taxon>Boophilus</taxon>
    </lineage>
</organism>
<keyword evidence="8" id="KW-1185">Reference proteome</keyword>
<feature type="transmembrane region" description="Helical" evidence="6">
    <location>
        <begin position="122"/>
        <end position="143"/>
    </location>
</feature>
<evidence type="ECO:0000313" key="7">
    <source>
        <dbReference type="EMBL" id="KAH8039931.1"/>
    </source>
</evidence>
<dbReference type="PANTHER" id="PTHR10283:SF82">
    <property type="entry name" value="SOLUTE CARRIER FAMILY 13 MEMBER 2"/>
    <property type="match status" value="1"/>
</dbReference>
<name>A0A9J6EZW4_RHIMP</name>
<feature type="transmembrane region" description="Helical" evidence="6">
    <location>
        <begin position="42"/>
        <end position="70"/>
    </location>
</feature>
<evidence type="ECO:0000256" key="4">
    <source>
        <dbReference type="ARBA" id="ARBA00023136"/>
    </source>
</evidence>
<feature type="region of interest" description="Disordered" evidence="5">
    <location>
        <begin position="219"/>
        <end position="242"/>
    </location>
</feature>
<dbReference type="AlphaFoldDB" id="A0A9J6EZW4"/>
<evidence type="ECO:0000256" key="3">
    <source>
        <dbReference type="ARBA" id="ARBA00022989"/>
    </source>
</evidence>
<evidence type="ECO:0000313" key="8">
    <source>
        <dbReference type="Proteomes" id="UP000821866"/>
    </source>
</evidence>
<dbReference type="GO" id="GO:0015141">
    <property type="term" value="F:succinate transmembrane transporter activity"/>
    <property type="evidence" value="ECO:0007669"/>
    <property type="project" value="TreeGrafter"/>
</dbReference>
<dbReference type="GO" id="GO:0015137">
    <property type="term" value="F:citrate transmembrane transporter activity"/>
    <property type="evidence" value="ECO:0007669"/>
    <property type="project" value="TreeGrafter"/>
</dbReference>
<gene>
    <name evidence="7" type="ORF">HPB51_009187</name>
</gene>
<keyword evidence="3 6" id="KW-1133">Transmembrane helix</keyword>
<feature type="transmembrane region" description="Helical" evidence="6">
    <location>
        <begin position="12"/>
        <end position="30"/>
    </location>
</feature>
<keyword evidence="2 6" id="KW-0812">Transmembrane</keyword>
<dbReference type="EMBL" id="JABSTU010000001">
    <property type="protein sequence ID" value="KAH8039931.1"/>
    <property type="molecule type" value="Genomic_DNA"/>
</dbReference>
<reference evidence="7" key="1">
    <citation type="journal article" date="2020" name="Cell">
        <title>Large-Scale Comparative Analyses of Tick Genomes Elucidate Their Genetic Diversity and Vector Capacities.</title>
        <authorList>
            <consortium name="Tick Genome and Microbiome Consortium (TIGMIC)"/>
            <person name="Jia N."/>
            <person name="Wang J."/>
            <person name="Shi W."/>
            <person name="Du L."/>
            <person name="Sun Y."/>
            <person name="Zhan W."/>
            <person name="Jiang J.F."/>
            <person name="Wang Q."/>
            <person name="Zhang B."/>
            <person name="Ji P."/>
            <person name="Bell-Sakyi L."/>
            <person name="Cui X.M."/>
            <person name="Yuan T.T."/>
            <person name="Jiang B.G."/>
            <person name="Yang W.F."/>
            <person name="Lam T.T."/>
            <person name="Chang Q.C."/>
            <person name="Ding S.J."/>
            <person name="Wang X.J."/>
            <person name="Zhu J.G."/>
            <person name="Ruan X.D."/>
            <person name="Zhao L."/>
            <person name="Wei J.T."/>
            <person name="Ye R.Z."/>
            <person name="Que T.C."/>
            <person name="Du C.H."/>
            <person name="Zhou Y.H."/>
            <person name="Cheng J.X."/>
            <person name="Dai P.F."/>
            <person name="Guo W.B."/>
            <person name="Han X.H."/>
            <person name="Huang E.J."/>
            <person name="Li L.F."/>
            <person name="Wei W."/>
            <person name="Gao Y.C."/>
            <person name="Liu J.Z."/>
            <person name="Shao H.Z."/>
            <person name="Wang X."/>
            <person name="Wang C.C."/>
            <person name="Yang T.C."/>
            <person name="Huo Q.B."/>
            <person name="Li W."/>
            <person name="Chen H.Y."/>
            <person name="Chen S.E."/>
            <person name="Zhou L.G."/>
            <person name="Ni X.B."/>
            <person name="Tian J.H."/>
            <person name="Sheng Y."/>
            <person name="Liu T."/>
            <person name="Pan Y.S."/>
            <person name="Xia L.Y."/>
            <person name="Li J."/>
            <person name="Zhao F."/>
            <person name="Cao W.C."/>
        </authorList>
    </citation>
    <scope>NUCLEOTIDE SEQUENCE</scope>
    <source>
        <strain evidence="7">Rmic-2018</strain>
    </source>
</reference>
<feature type="transmembrane region" description="Helical" evidence="6">
    <location>
        <begin position="90"/>
        <end position="110"/>
    </location>
</feature>
<evidence type="ECO:0000256" key="5">
    <source>
        <dbReference type="SAM" id="MobiDB-lite"/>
    </source>
</evidence>
<proteinExistence type="predicted"/>